<dbReference type="HAMAP" id="MF_03037">
    <property type="entry name" value="ciao1"/>
    <property type="match status" value="1"/>
</dbReference>
<evidence type="ECO:0000256" key="2">
    <source>
        <dbReference type="ARBA" id="ARBA00022737"/>
    </source>
</evidence>
<comment type="similarity">
    <text evidence="3">Belongs to the WD repeat CIA1 family.</text>
</comment>
<evidence type="ECO:0000256" key="1">
    <source>
        <dbReference type="ARBA" id="ARBA00022574"/>
    </source>
</evidence>
<dbReference type="SUPFAM" id="SSF50978">
    <property type="entry name" value="WD40 repeat-like"/>
    <property type="match status" value="1"/>
</dbReference>
<dbReference type="SMART" id="SM00320">
    <property type="entry name" value="WD40"/>
    <property type="match status" value="7"/>
</dbReference>
<keyword evidence="6" id="KW-1185">Reference proteome</keyword>
<evidence type="ECO:0000313" key="5">
    <source>
        <dbReference type="EMBL" id="TFK99272.1"/>
    </source>
</evidence>
<dbReference type="STRING" id="1884261.A0A5C3QB87"/>
<organism evidence="5 6">
    <name type="scientific">Pterulicium gracile</name>
    <dbReference type="NCBI Taxonomy" id="1884261"/>
    <lineage>
        <taxon>Eukaryota</taxon>
        <taxon>Fungi</taxon>
        <taxon>Dikarya</taxon>
        <taxon>Basidiomycota</taxon>
        <taxon>Agaricomycotina</taxon>
        <taxon>Agaricomycetes</taxon>
        <taxon>Agaricomycetidae</taxon>
        <taxon>Agaricales</taxon>
        <taxon>Pleurotineae</taxon>
        <taxon>Pterulaceae</taxon>
        <taxon>Pterulicium</taxon>
    </lineage>
</organism>
<reference evidence="5 6" key="1">
    <citation type="journal article" date="2019" name="Nat. Ecol. Evol.">
        <title>Megaphylogeny resolves global patterns of mushroom evolution.</title>
        <authorList>
            <person name="Varga T."/>
            <person name="Krizsan K."/>
            <person name="Foldi C."/>
            <person name="Dima B."/>
            <person name="Sanchez-Garcia M."/>
            <person name="Sanchez-Ramirez S."/>
            <person name="Szollosi G.J."/>
            <person name="Szarkandi J.G."/>
            <person name="Papp V."/>
            <person name="Albert L."/>
            <person name="Andreopoulos W."/>
            <person name="Angelini C."/>
            <person name="Antonin V."/>
            <person name="Barry K.W."/>
            <person name="Bougher N.L."/>
            <person name="Buchanan P."/>
            <person name="Buyck B."/>
            <person name="Bense V."/>
            <person name="Catcheside P."/>
            <person name="Chovatia M."/>
            <person name="Cooper J."/>
            <person name="Damon W."/>
            <person name="Desjardin D."/>
            <person name="Finy P."/>
            <person name="Geml J."/>
            <person name="Haridas S."/>
            <person name="Hughes K."/>
            <person name="Justo A."/>
            <person name="Karasinski D."/>
            <person name="Kautmanova I."/>
            <person name="Kiss B."/>
            <person name="Kocsube S."/>
            <person name="Kotiranta H."/>
            <person name="LaButti K.M."/>
            <person name="Lechner B.E."/>
            <person name="Liimatainen K."/>
            <person name="Lipzen A."/>
            <person name="Lukacs Z."/>
            <person name="Mihaltcheva S."/>
            <person name="Morgado L.N."/>
            <person name="Niskanen T."/>
            <person name="Noordeloos M.E."/>
            <person name="Ohm R.A."/>
            <person name="Ortiz-Santana B."/>
            <person name="Ovrebo C."/>
            <person name="Racz N."/>
            <person name="Riley R."/>
            <person name="Savchenko A."/>
            <person name="Shiryaev A."/>
            <person name="Soop K."/>
            <person name="Spirin V."/>
            <person name="Szebenyi C."/>
            <person name="Tomsovsky M."/>
            <person name="Tulloss R.E."/>
            <person name="Uehling J."/>
            <person name="Grigoriev I.V."/>
            <person name="Vagvolgyi C."/>
            <person name="Papp T."/>
            <person name="Martin F.M."/>
            <person name="Miettinen O."/>
            <person name="Hibbett D.S."/>
            <person name="Nagy L.G."/>
        </authorList>
    </citation>
    <scope>NUCLEOTIDE SEQUENCE [LARGE SCALE GENOMIC DNA]</scope>
    <source>
        <strain evidence="5 6">CBS 309.79</strain>
    </source>
</reference>
<dbReference type="PROSITE" id="PS50294">
    <property type="entry name" value="WD_REPEATS_REGION"/>
    <property type="match status" value="4"/>
</dbReference>
<keyword evidence="1 4" id="KW-0853">WD repeat</keyword>
<accession>A0A5C3QB87</accession>
<dbReference type="PANTHER" id="PTHR19920:SF0">
    <property type="entry name" value="CYTOSOLIC IRON-SULFUR PROTEIN ASSEMBLY PROTEIN CIAO1-RELATED"/>
    <property type="match status" value="1"/>
</dbReference>
<feature type="repeat" description="WD" evidence="4">
    <location>
        <begin position="209"/>
        <end position="240"/>
    </location>
</feature>
<dbReference type="InterPro" id="IPR015943">
    <property type="entry name" value="WD40/YVTN_repeat-like_dom_sf"/>
</dbReference>
<dbReference type="EMBL" id="ML178834">
    <property type="protein sequence ID" value="TFK99272.1"/>
    <property type="molecule type" value="Genomic_DNA"/>
</dbReference>
<dbReference type="Pfam" id="PF00400">
    <property type="entry name" value="WD40"/>
    <property type="match status" value="7"/>
</dbReference>
<comment type="function">
    <text evidence="3">Essential component of the cytosolic iron-sulfur (Fe/S) protein assembly machinery. Required for the maturation of extramitochondrial Fe/S proteins.</text>
</comment>
<feature type="repeat" description="WD" evidence="4">
    <location>
        <begin position="58"/>
        <end position="90"/>
    </location>
</feature>
<evidence type="ECO:0000313" key="6">
    <source>
        <dbReference type="Proteomes" id="UP000305067"/>
    </source>
</evidence>
<dbReference type="PROSITE" id="PS50082">
    <property type="entry name" value="WD_REPEATS_2"/>
    <property type="match status" value="5"/>
</dbReference>
<feature type="repeat" description="WD" evidence="4">
    <location>
        <begin position="119"/>
        <end position="151"/>
    </location>
</feature>
<name>A0A5C3QB87_9AGAR</name>
<dbReference type="GO" id="GO:0097361">
    <property type="term" value="C:cytosolic [4Fe-4S] assembly targeting complex"/>
    <property type="evidence" value="ECO:0007669"/>
    <property type="project" value="InterPro"/>
</dbReference>
<dbReference type="Proteomes" id="UP000305067">
    <property type="component" value="Unassembled WGS sequence"/>
</dbReference>
<evidence type="ECO:0000256" key="4">
    <source>
        <dbReference type="PROSITE-ProRule" id="PRU00221"/>
    </source>
</evidence>
<feature type="repeat" description="WD" evidence="4">
    <location>
        <begin position="164"/>
        <end position="195"/>
    </location>
</feature>
<protein>
    <recommendedName>
        <fullName evidence="3">Probable cytosolic iron-sulfur protein assembly protein 1</fullName>
    </recommendedName>
</protein>
<proteinExistence type="inferred from homology"/>
<gene>
    <name evidence="3" type="primary">CIA1</name>
    <name evidence="5" type="ORF">BDV98DRAFT_175906</name>
</gene>
<dbReference type="InterPro" id="IPR036322">
    <property type="entry name" value="WD40_repeat_dom_sf"/>
</dbReference>
<feature type="repeat" description="WD" evidence="4">
    <location>
        <begin position="8"/>
        <end position="39"/>
    </location>
</feature>
<sequence>MITKLHTLEGHEERAWQLAWNPVKPILASCSSDKTVRMYAYPPRPTPTPRFQHLTTVSTGHAKAVRCLAWAPSGKRLATGSFDAQIAVWEQEVPEGDEEEEEGGDARVGEEEWECMSSLEGHETECKSVAFSSTGGLLASCSRDKTVWIWEAGPECEFEVLSVLMEHTQDVKYLAWHPTDEILASASYDDTIKLYADDPDDDWYPFVTLKGHTSTIWSLAWSPCGDYLASSSDDKSIRIWTRLSENVWETVCVLEGVHERAVFSVSWGRGDKRLKGGLGWVASTGSDGKVCVWEVVKPQKKEPGDDSPSLPTAKLIASVDEAHGYHDVNCVAWCPRVGYEDMLATAGDDGNVSVWRVSRDSSDAEETS</sequence>
<keyword evidence="2" id="KW-0677">Repeat</keyword>
<evidence type="ECO:0000256" key="3">
    <source>
        <dbReference type="HAMAP-Rule" id="MF_03037"/>
    </source>
</evidence>
<dbReference type="AlphaFoldDB" id="A0A5C3QB87"/>
<dbReference type="CDD" id="cd00200">
    <property type="entry name" value="WD40"/>
    <property type="match status" value="1"/>
</dbReference>
<dbReference type="GO" id="GO:0016226">
    <property type="term" value="P:iron-sulfur cluster assembly"/>
    <property type="evidence" value="ECO:0007669"/>
    <property type="project" value="UniProtKB-UniRule"/>
</dbReference>
<dbReference type="InterPro" id="IPR028608">
    <property type="entry name" value="CIAO1/Cia1"/>
</dbReference>
<dbReference type="InterPro" id="IPR020472">
    <property type="entry name" value="WD40_PAC1"/>
</dbReference>
<dbReference type="InterPro" id="IPR001680">
    <property type="entry name" value="WD40_rpt"/>
</dbReference>
<dbReference type="PANTHER" id="PTHR19920">
    <property type="entry name" value="WD40 PROTEIN CIAO1"/>
    <property type="match status" value="1"/>
</dbReference>
<dbReference type="OrthoDB" id="284782at2759"/>
<dbReference type="PRINTS" id="PR00320">
    <property type="entry name" value="GPROTEINBRPT"/>
</dbReference>
<dbReference type="Gene3D" id="2.130.10.10">
    <property type="entry name" value="YVTN repeat-like/Quinoprotein amine dehydrogenase"/>
    <property type="match status" value="1"/>
</dbReference>